<comment type="caution">
    <text evidence="1">The sequence shown here is derived from an EMBL/GenBank/DDBJ whole genome shotgun (WGS) entry which is preliminary data.</text>
</comment>
<gene>
    <name evidence="1" type="ORF">C8N28_0877</name>
</gene>
<dbReference type="Proteomes" id="UP000294616">
    <property type="component" value="Unassembled WGS sequence"/>
</dbReference>
<reference evidence="1 2" key="1">
    <citation type="submission" date="2019-03" db="EMBL/GenBank/DDBJ databases">
        <title>Genomic Encyclopedia of Archaeal and Bacterial Type Strains, Phase II (KMG-II): from individual species to whole genera.</title>
        <authorList>
            <person name="Goeker M."/>
        </authorList>
    </citation>
    <scope>NUCLEOTIDE SEQUENCE [LARGE SCALE GENOMIC DNA]</scope>
    <source>
        <strain evidence="1 2">DSM 22554</strain>
    </source>
</reference>
<dbReference type="EMBL" id="SMGO01000001">
    <property type="protein sequence ID" value="TCK85566.1"/>
    <property type="molecule type" value="Genomic_DNA"/>
</dbReference>
<proteinExistence type="predicted"/>
<dbReference type="AlphaFoldDB" id="A0A4R1M0W1"/>
<organism evidence="1 2">
    <name type="scientific">Albibacterium bauzanense</name>
    <dbReference type="NCBI Taxonomy" id="653929"/>
    <lineage>
        <taxon>Bacteria</taxon>
        <taxon>Pseudomonadati</taxon>
        <taxon>Bacteroidota</taxon>
        <taxon>Sphingobacteriia</taxon>
        <taxon>Sphingobacteriales</taxon>
        <taxon>Sphingobacteriaceae</taxon>
        <taxon>Albibacterium</taxon>
    </lineage>
</organism>
<keyword evidence="2" id="KW-1185">Reference proteome</keyword>
<evidence type="ECO:0000313" key="1">
    <source>
        <dbReference type="EMBL" id="TCK85566.1"/>
    </source>
</evidence>
<sequence length="47" mass="5412">MVNLDNYATANTILTPILGKNILIKSKNNNFIHLFHPINYKKEISNK</sequence>
<protein>
    <submittedName>
        <fullName evidence="1">Uncharacterized protein</fullName>
    </submittedName>
</protein>
<evidence type="ECO:0000313" key="2">
    <source>
        <dbReference type="Proteomes" id="UP000294616"/>
    </source>
</evidence>
<accession>A0A4R1M0W1</accession>
<name>A0A4R1M0W1_9SPHI</name>